<keyword evidence="2" id="KW-0472">Membrane</keyword>
<evidence type="ECO:0000256" key="1">
    <source>
        <dbReference type="SAM" id="MobiDB-lite"/>
    </source>
</evidence>
<comment type="caution">
    <text evidence="3">The sequence shown here is derived from an EMBL/GenBank/DDBJ whole genome shotgun (WGS) entry which is preliminary data.</text>
</comment>
<keyword evidence="2" id="KW-1133">Transmembrane helix</keyword>
<keyword evidence="4" id="KW-1185">Reference proteome</keyword>
<evidence type="ECO:0000313" key="4">
    <source>
        <dbReference type="Proteomes" id="UP000186601"/>
    </source>
</evidence>
<dbReference type="EMBL" id="MLYV02000655">
    <property type="protein sequence ID" value="PSR80404.1"/>
    <property type="molecule type" value="Genomic_DNA"/>
</dbReference>
<evidence type="ECO:0000313" key="3">
    <source>
        <dbReference type="EMBL" id="PSR80404.1"/>
    </source>
</evidence>
<feature type="transmembrane region" description="Helical" evidence="2">
    <location>
        <begin position="30"/>
        <end position="56"/>
    </location>
</feature>
<dbReference type="Proteomes" id="UP000186601">
    <property type="component" value="Unassembled WGS sequence"/>
</dbReference>
<feature type="region of interest" description="Disordered" evidence="1">
    <location>
        <begin position="1"/>
        <end position="27"/>
    </location>
</feature>
<feature type="region of interest" description="Disordered" evidence="1">
    <location>
        <begin position="67"/>
        <end position="301"/>
    </location>
</feature>
<dbReference type="AlphaFoldDB" id="A0A2R6NYL4"/>
<organism evidence="3 4">
    <name type="scientific">Hermanssonia centrifuga</name>
    <dbReference type="NCBI Taxonomy" id="98765"/>
    <lineage>
        <taxon>Eukaryota</taxon>
        <taxon>Fungi</taxon>
        <taxon>Dikarya</taxon>
        <taxon>Basidiomycota</taxon>
        <taxon>Agaricomycotina</taxon>
        <taxon>Agaricomycetes</taxon>
        <taxon>Polyporales</taxon>
        <taxon>Meruliaceae</taxon>
        <taxon>Hermanssonia</taxon>
    </lineage>
</organism>
<dbReference type="OrthoDB" id="2804368at2759"/>
<feature type="compositionally biased region" description="Polar residues" evidence="1">
    <location>
        <begin position="140"/>
        <end position="149"/>
    </location>
</feature>
<sequence>MPPTTVVIPSPSPTPNQQQNDNNSPDTKGLIAPIVGGILGGFFGLIGIVVLIWYIWRKRAVILSRSPSPLPDISQMSYTGRSRTQMPDPTIEPKPYRYGGLGSTNSYGGSRPGTIRRSSMYSSHSPPPTSPHSYAGSPSPRLSSFSQGGAPTPPLLAGTALNPGPSQPSSRPSTPGYFSPHPHQGPPSAYRQSWPLFGAAGEEDRESQVDVPGSPTFGMRNERRPSRLSLTLANWNPGAEEEGRTGSRSVSMSMSGMSAHGGIEAAPRSETASLEGEPDSRSPRTTTLFVVNSDELSKAPT</sequence>
<accession>A0A2R6NYL4</accession>
<proteinExistence type="predicted"/>
<feature type="compositionally biased region" description="Polar residues" evidence="1">
    <location>
        <begin position="74"/>
        <end position="87"/>
    </location>
</feature>
<name>A0A2R6NYL4_9APHY</name>
<gene>
    <name evidence="3" type="ORF">PHLCEN_2v6737</name>
</gene>
<protein>
    <submittedName>
        <fullName evidence="3">Uncharacterized protein</fullName>
    </submittedName>
</protein>
<feature type="compositionally biased region" description="Low complexity" evidence="1">
    <location>
        <begin position="246"/>
        <end position="262"/>
    </location>
</feature>
<evidence type="ECO:0000256" key="2">
    <source>
        <dbReference type="SAM" id="Phobius"/>
    </source>
</evidence>
<reference evidence="3 4" key="1">
    <citation type="submission" date="2018-02" db="EMBL/GenBank/DDBJ databases">
        <title>Genome sequence of the basidiomycete white-rot fungus Phlebia centrifuga.</title>
        <authorList>
            <person name="Granchi Z."/>
            <person name="Peng M."/>
            <person name="de Vries R.P."/>
            <person name="Hilden K."/>
            <person name="Makela M.R."/>
            <person name="Grigoriev I."/>
            <person name="Riley R."/>
        </authorList>
    </citation>
    <scope>NUCLEOTIDE SEQUENCE [LARGE SCALE GENOMIC DNA]</scope>
    <source>
        <strain evidence="3 4">FBCC195</strain>
    </source>
</reference>
<keyword evidence="2" id="KW-0812">Transmembrane</keyword>